<keyword evidence="2" id="KW-1185">Reference proteome</keyword>
<dbReference type="Proteomes" id="UP000280298">
    <property type="component" value="Chromosome"/>
</dbReference>
<dbReference type="EMBL" id="CP034539">
    <property type="protein sequence ID" value="AZQ37624.1"/>
    <property type="molecule type" value="Genomic_DNA"/>
</dbReference>
<accession>A0A3S9MEJ6</accession>
<name>A0A3S9MEJ6_9ACTN</name>
<reference evidence="1 2" key="1">
    <citation type="journal article" date="2019" name="Int. J. Syst. Evol. Microbiol.">
        <title>Streptomyces cyaneochromogenes sp. nov., a blue pigment-producing actinomycete from manganese-contaminated soil.</title>
        <authorList>
            <person name="Tang X."/>
            <person name="Zhao J."/>
            <person name="Li K."/>
            <person name="Chen Z."/>
            <person name="Sun Y."/>
            <person name="Gao J."/>
        </authorList>
    </citation>
    <scope>NUCLEOTIDE SEQUENCE [LARGE SCALE GENOMIC DNA]</scope>
    <source>
        <strain evidence="1 2">MK-45</strain>
    </source>
</reference>
<dbReference type="OrthoDB" id="581371at2"/>
<gene>
    <name evidence="1" type="ORF">EJ357_32670</name>
</gene>
<evidence type="ECO:0000313" key="1">
    <source>
        <dbReference type="EMBL" id="AZQ37624.1"/>
    </source>
</evidence>
<sequence length="212" mass="23450">MPNKTGPQRYPGASRDRWYQDDFGGRAMEVNVVVLHTTEGRSLPDYQGGALAPNLTAVPDPAAKKLKWYQHFDIDVSSRALRNKLGGVETNTLNVCQAELVGTCDPKTHAKWKDAGKAHIYWPQAPEWALLGVARFLAWMHIEHDVPLRGPTLWPAYPKSYGNEGGQRMSGAKWNGFKGVCGHMHVPENAHGDPGAVDFDRLIKLAKAALEE</sequence>
<dbReference type="RefSeq" id="WP_126395312.1">
    <property type="nucleotide sequence ID" value="NZ_CP034539.1"/>
</dbReference>
<proteinExistence type="predicted"/>
<dbReference type="AlphaFoldDB" id="A0A3S9MEJ6"/>
<organism evidence="1 2">
    <name type="scientific">Streptomyces cyaneochromogenes</name>
    <dbReference type="NCBI Taxonomy" id="2496836"/>
    <lineage>
        <taxon>Bacteria</taxon>
        <taxon>Bacillati</taxon>
        <taxon>Actinomycetota</taxon>
        <taxon>Actinomycetes</taxon>
        <taxon>Kitasatosporales</taxon>
        <taxon>Streptomycetaceae</taxon>
        <taxon>Streptomyces</taxon>
    </lineage>
</organism>
<dbReference type="KEGG" id="scya:EJ357_32670"/>
<protein>
    <recommendedName>
        <fullName evidence="3">N-acetylmuramoyl-L-alanine amidase</fullName>
    </recommendedName>
</protein>
<evidence type="ECO:0000313" key="2">
    <source>
        <dbReference type="Proteomes" id="UP000280298"/>
    </source>
</evidence>
<evidence type="ECO:0008006" key="3">
    <source>
        <dbReference type="Google" id="ProtNLM"/>
    </source>
</evidence>